<dbReference type="Gene3D" id="1.10.238.20">
    <property type="entry name" value="Pheromone/general odorant binding protein domain"/>
    <property type="match status" value="1"/>
</dbReference>
<dbReference type="EMBL" id="KT381648">
    <property type="protein sequence ID" value="AMA98139.1"/>
    <property type="molecule type" value="mRNA"/>
</dbReference>
<organism evidence="1">
    <name type="scientific">Blattella germanica</name>
    <name type="common">German cockroach</name>
    <name type="synonym">Blatta germanica</name>
    <dbReference type="NCBI Taxonomy" id="6973"/>
    <lineage>
        <taxon>Eukaryota</taxon>
        <taxon>Metazoa</taxon>
        <taxon>Ecdysozoa</taxon>
        <taxon>Arthropoda</taxon>
        <taxon>Hexapoda</taxon>
        <taxon>Insecta</taxon>
        <taxon>Pterygota</taxon>
        <taxon>Neoptera</taxon>
        <taxon>Polyneoptera</taxon>
        <taxon>Dictyoptera</taxon>
        <taxon>Blattodea</taxon>
        <taxon>Blaberoidea</taxon>
        <taxon>Blattellidae</taxon>
        <taxon>Blattella</taxon>
    </lineage>
</organism>
<accession>A0A0X8DBH0</accession>
<dbReference type="InterPro" id="IPR006170">
    <property type="entry name" value="PBP/GOBP"/>
</dbReference>
<sequence>MHPTMLPVVTGSVVICAILFSHLVVCEVTEDEIEKNCEEKFGVDESIFVDIDGDGNEDAIDEFDITLKDEENEDHRCFIECLMEGYGYIKNGRLDVDFLVEEVLIELEEEGIEIDVDELRGDIAFCADQHAEGKCSTSYTIAKCLFNLQKKRRR</sequence>
<name>A0A0X8DBH0_BLAGE</name>
<dbReference type="Pfam" id="PF01395">
    <property type="entry name" value="PBP_GOBP"/>
    <property type="match status" value="1"/>
</dbReference>
<dbReference type="GO" id="GO:0005549">
    <property type="term" value="F:odorant binding"/>
    <property type="evidence" value="ECO:0007669"/>
    <property type="project" value="InterPro"/>
</dbReference>
<evidence type="ECO:0000313" key="1">
    <source>
        <dbReference type="EMBL" id="AMA98139.1"/>
    </source>
</evidence>
<dbReference type="CDD" id="cd23992">
    <property type="entry name" value="PBP_GOBP"/>
    <property type="match status" value="1"/>
</dbReference>
<proteinExistence type="evidence at transcript level"/>
<dbReference type="SMART" id="SM00708">
    <property type="entry name" value="PhBP"/>
    <property type="match status" value="1"/>
</dbReference>
<protein>
    <submittedName>
        <fullName evidence="1">Chemosensory protein</fullName>
    </submittedName>
</protein>
<dbReference type="OrthoDB" id="8194670at2759"/>
<dbReference type="SUPFAM" id="SSF47565">
    <property type="entry name" value="Insect pheromone/odorant-binding proteins"/>
    <property type="match status" value="1"/>
</dbReference>
<dbReference type="InterPro" id="IPR036728">
    <property type="entry name" value="PBP_GOBP_sf"/>
</dbReference>
<reference evidence="1" key="1">
    <citation type="submission" date="2015-08" db="EMBL/GenBank/DDBJ databases">
        <title>Transcriptome-Based Identification and Expression Profiles of Chemosensory Genes in German Cockroach, Blattella germanica.</title>
        <authorList>
            <person name="Niu D.-J."/>
        </authorList>
    </citation>
    <scope>NUCLEOTIDE SEQUENCE</scope>
</reference>
<dbReference type="AlphaFoldDB" id="A0A0X8DBH0"/>